<dbReference type="eggNOG" id="COG0492">
    <property type="taxonomic scope" value="Bacteria"/>
</dbReference>
<dbReference type="GO" id="GO:0005737">
    <property type="term" value="C:cytoplasm"/>
    <property type="evidence" value="ECO:0007669"/>
    <property type="project" value="InterPro"/>
</dbReference>
<dbReference type="Gene3D" id="3.50.50.60">
    <property type="entry name" value="FAD/NAD(P)-binding domain"/>
    <property type="match status" value="2"/>
</dbReference>
<proteinExistence type="inferred from homology"/>
<keyword evidence="7" id="KW-1015">Disulfide bond</keyword>
<comment type="cofactor">
    <cofactor evidence="10">
        <name>FAD</name>
        <dbReference type="ChEBI" id="CHEBI:57692"/>
    </cofactor>
    <text evidence="10">Binds 1 FAD per subunit.</text>
</comment>
<sequence length="318" mass="34067">MTQIYKTQVLILGSGAAGCTAAIYAARANLQPILITGMCPGGQLTITTDVENFPGFAHAVQGPNLMEQMQQQAYNSGAKIISDEIKEIRTDMYPFECIGIFDDHYIANSIIIATGAQAKWLNIESEEAFKGKGVSACATCDGVFFSGSDVAVVGGGNTAVEEALYLTRHATKVFLIHRRDKLRAEPILQKRLFSNDKIQVIWNSSVKEILGNKENGTVEKVILESTNTGNTTTLPVKGVFIAIGHAPNTKILKKPDNTNIVSLDDEGYIITNPNSTVTSCPGIFAAGDVQDKIYRQAVVAAGSGCMAAIEAAKFLSDN</sequence>
<evidence type="ECO:0000256" key="11">
    <source>
        <dbReference type="SAM" id="SignalP"/>
    </source>
</evidence>
<name>A0A0H3LZ52_EHRRW</name>
<evidence type="ECO:0000256" key="7">
    <source>
        <dbReference type="ARBA" id="ARBA00023157"/>
    </source>
</evidence>
<evidence type="ECO:0000313" key="13">
    <source>
        <dbReference type="EMBL" id="CAI26848.1"/>
    </source>
</evidence>
<reference evidence="13 14" key="1">
    <citation type="journal article" date="2006" name="J. Bacteriol.">
        <title>Comparative genomic analysis of three strains of Ehrlichia ruminantium reveals an active process of genome size plasticity.</title>
        <authorList>
            <person name="Frutos R."/>
            <person name="Viari A."/>
            <person name="Ferraz C."/>
            <person name="Morgat A."/>
            <person name="Eychenie S."/>
            <person name="Kandassami Y."/>
            <person name="Chantal I."/>
            <person name="Bensaid A."/>
            <person name="Coissac E."/>
            <person name="Vachiery N."/>
            <person name="Demaille J."/>
            <person name="Martinez D."/>
        </authorList>
    </citation>
    <scope>NUCLEOTIDE SEQUENCE [LARGE SCALE GENOMIC DNA]</scope>
    <source>
        <strain evidence="13 14">Welgevonden</strain>
    </source>
</reference>
<dbReference type="EMBL" id="CR925678">
    <property type="protein sequence ID" value="CAI26848.1"/>
    <property type="molecule type" value="Genomic_DNA"/>
</dbReference>
<dbReference type="EC" id="1.8.1.9" evidence="9"/>
<dbReference type="InterPro" id="IPR050097">
    <property type="entry name" value="Ferredoxin-NADP_redctase_2"/>
</dbReference>
<dbReference type="AlphaFoldDB" id="A0A0H3LZ52"/>
<evidence type="ECO:0000256" key="8">
    <source>
        <dbReference type="ARBA" id="ARBA00023284"/>
    </source>
</evidence>
<feature type="domain" description="FAD/NAD(P)-binding" evidence="12">
    <location>
        <begin position="8"/>
        <end position="304"/>
    </location>
</feature>
<dbReference type="RefSeq" id="WP_011155028.1">
    <property type="nucleotide sequence ID" value="NC_005295.2"/>
</dbReference>
<dbReference type="PRINTS" id="PR00469">
    <property type="entry name" value="PNDRDTASEII"/>
</dbReference>
<dbReference type="SUPFAM" id="SSF51905">
    <property type="entry name" value="FAD/NAD(P)-binding domain"/>
    <property type="match status" value="1"/>
</dbReference>
<dbReference type="NCBIfam" id="TIGR01292">
    <property type="entry name" value="TRX_reduct"/>
    <property type="match status" value="1"/>
</dbReference>
<keyword evidence="6 9" id="KW-0560">Oxidoreductase</keyword>
<dbReference type="InterPro" id="IPR008255">
    <property type="entry name" value="Pyr_nucl-diS_OxRdtase_2_AS"/>
</dbReference>
<evidence type="ECO:0000256" key="10">
    <source>
        <dbReference type="RuleBase" id="RU003881"/>
    </source>
</evidence>
<comment type="subunit">
    <text evidence="9">Homodimer.</text>
</comment>
<protein>
    <recommendedName>
        <fullName evidence="2 9">Thioredoxin reductase</fullName>
        <ecNumber evidence="9">1.8.1.9</ecNumber>
    </recommendedName>
</protein>
<dbReference type="GO" id="GO:0019430">
    <property type="term" value="P:removal of superoxide radicals"/>
    <property type="evidence" value="ECO:0007669"/>
    <property type="project" value="UniProtKB-UniRule"/>
</dbReference>
<keyword evidence="11" id="KW-0732">Signal</keyword>
<comment type="similarity">
    <text evidence="1 9">Belongs to the class-II pyridine nucleotide-disulfide oxidoreductase family.</text>
</comment>
<dbReference type="KEGG" id="eru:Erum3470"/>
<dbReference type="Pfam" id="PF07992">
    <property type="entry name" value="Pyr_redox_2"/>
    <property type="match status" value="1"/>
</dbReference>
<evidence type="ECO:0000256" key="3">
    <source>
        <dbReference type="ARBA" id="ARBA00022630"/>
    </source>
</evidence>
<dbReference type="PROSITE" id="PS51257">
    <property type="entry name" value="PROKAR_LIPOPROTEIN"/>
    <property type="match status" value="1"/>
</dbReference>
<keyword evidence="4 9" id="KW-0274">FAD</keyword>
<evidence type="ECO:0000259" key="12">
    <source>
        <dbReference type="Pfam" id="PF07992"/>
    </source>
</evidence>
<accession>A0A0H3LZ52</accession>
<dbReference type="KEGG" id="erw:ERWE_CDS_03540"/>
<feature type="chain" id="PRO_5002615292" description="Thioredoxin reductase" evidence="11">
    <location>
        <begin position="22"/>
        <end position="318"/>
    </location>
</feature>
<dbReference type="InterPro" id="IPR023753">
    <property type="entry name" value="FAD/NAD-binding_dom"/>
</dbReference>
<dbReference type="GO" id="GO:0004791">
    <property type="term" value="F:thioredoxin-disulfide reductase (NADPH) activity"/>
    <property type="evidence" value="ECO:0007669"/>
    <property type="project" value="UniProtKB-UniRule"/>
</dbReference>
<evidence type="ECO:0000256" key="2">
    <source>
        <dbReference type="ARBA" id="ARBA00018719"/>
    </source>
</evidence>
<dbReference type="InterPro" id="IPR036188">
    <property type="entry name" value="FAD/NAD-bd_sf"/>
</dbReference>
<dbReference type="PRINTS" id="PR00368">
    <property type="entry name" value="FADPNR"/>
</dbReference>
<dbReference type="Proteomes" id="UP000001021">
    <property type="component" value="Chromosome"/>
</dbReference>
<feature type="signal peptide" evidence="11">
    <location>
        <begin position="1"/>
        <end position="21"/>
    </location>
</feature>
<keyword evidence="14" id="KW-1185">Reference proteome</keyword>
<evidence type="ECO:0000256" key="6">
    <source>
        <dbReference type="ARBA" id="ARBA00023002"/>
    </source>
</evidence>
<evidence type="ECO:0000256" key="5">
    <source>
        <dbReference type="ARBA" id="ARBA00022857"/>
    </source>
</evidence>
<keyword evidence="5 10" id="KW-0521">NADP</keyword>
<keyword evidence="3 9" id="KW-0285">Flavoprotein</keyword>
<dbReference type="InterPro" id="IPR005982">
    <property type="entry name" value="Thioredox_Rdtase"/>
</dbReference>
<gene>
    <name evidence="13" type="primary">trxB</name>
    <name evidence="13" type="ordered locus">ERWE_CDS_03540</name>
</gene>
<comment type="catalytic activity">
    <reaction evidence="9">
        <text>[thioredoxin]-dithiol + NADP(+) = [thioredoxin]-disulfide + NADPH + H(+)</text>
        <dbReference type="Rhea" id="RHEA:20345"/>
        <dbReference type="Rhea" id="RHEA-COMP:10698"/>
        <dbReference type="Rhea" id="RHEA-COMP:10700"/>
        <dbReference type="ChEBI" id="CHEBI:15378"/>
        <dbReference type="ChEBI" id="CHEBI:29950"/>
        <dbReference type="ChEBI" id="CHEBI:50058"/>
        <dbReference type="ChEBI" id="CHEBI:57783"/>
        <dbReference type="ChEBI" id="CHEBI:58349"/>
        <dbReference type="EC" id="1.8.1.9"/>
    </reaction>
</comment>
<dbReference type="GeneID" id="33057790"/>
<evidence type="ECO:0000256" key="9">
    <source>
        <dbReference type="RuleBase" id="RU003880"/>
    </source>
</evidence>
<organism evidence="13 14">
    <name type="scientific">Ehrlichia ruminantium (strain Welgevonden)</name>
    <dbReference type="NCBI Taxonomy" id="254945"/>
    <lineage>
        <taxon>Bacteria</taxon>
        <taxon>Pseudomonadati</taxon>
        <taxon>Pseudomonadota</taxon>
        <taxon>Alphaproteobacteria</taxon>
        <taxon>Rickettsiales</taxon>
        <taxon>Anaplasmataceae</taxon>
        <taxon>Ehrlichia</taxon>
    </lineage>
</organism>
<keyword evidence="8 9" id="KW-0676">Redox-active center</keyword>
<evidence type="ECO:0000256" key="4">
    <source>
        <dbReference type="ARBA" id="ARBA00022827"/>
    </source>
</evidence>
<dbReference type="PANTHER" id="PTHR48105">
    <property type="entry name" value="THIOREDOXIN REDUCTASE 1-RELATED-RELATED"/>
    <property type="match status" value="1"/>
</dbReference>
<evidence type="ECO:0000256" key="1">
    <source>
        <dbReference type="ARBA" id="ARBA00009333"/>
    </source>
</evidence>
<dbReference type="PROSITE" id="PS00573">
    <property type="entry name" value="PYRIDINE_REDOX_2"/>
    <property type="match status" value="1"/>
</dbReference>
<dbReference type="HOGENOM" id="CLU_031864_5_1_5"/>
<evidence type="ECO:0000313" key="14">
    <source>
        <dbReference type="Proteomes" id="UP000001021"/>
    </source>
</evidence>